<dbReference type="Pfam" id="PF07813">
    <property type="entry name" value="LTXXQ"/>
    <property type="match status" value="1"/>
</dbReference>
<keyword evidence="1" id="KW-0472">Membrane</keyword>
<dbReference type="EMBL" id="JAFKCT010000001">
    <property type="protein sequence ID" value="MBN7809321.1"/>
    <property type="molecule type" value="Genomic_DNA"/>
</dbReference>
<sequence length="238" mass="25948">MKKLLLILFLLGTGVAQAQDIFKMKIYSTDHLMEMRDEISLTDAQVAKIKKLHADNAGSFSTLKWDLDEATKKLKSMLDQPKIDQTAVSRQMDEVLRLENQMKKTQLNTMVSIKNELSPEQITKLEARKVLAVGKASSISGSQVQVVSGTGNATASSVNGTTSVSTSPKIAVSVAGSGKQPAYYIETKSGLKKVATLENIEPKDIESMSVFKGEEAIKKYGQEGENGVIVIKLKDKPE</sequence>
<name>A0ABS3BY32_9BACT</name>
<gene>
    <name evidence="3" type="ORF">J0A68_00045</name>
</gene>
<feature type="signal peptide" evidence="2">
    <location>
        <begin position="1"/>
        <end position="18"/>
    </location>
</feature>
<evidence type="ECO:0000256" key="1">
    <source>
        <dbReference type="PROSITE-ProRule" id="PRU01360"/>
    </source>
</evidence>
<keyword evidence="2" id="KW-0732">Signal</keyword>
<keyword evidence="1" id="KW-0813">Transport</keyword>
<dbReference type="Proteomes" id="UP000664317">
    <property type="component" value="Unassembled WGS sequence"/>
</dbReference>
<dbReference type="RefSeq" id="WP_206576135.1">
    <property type="nucleotide sequence ID" value="NZ_JAFKCT010000001.1"/>
</dbReference>
<comment type="caution">
    <text evidence="3">The sequence shown here is derived from an EMBL/GenBank/DDBJ whole genome shotgun (WGS) entry which is preliminary data.</text>
</comment>
<comment type="similarity">
    <text evidence="1">Belongs to the TonB-dependent receptor family.</text>
</comment>
<keyword evidence="1" id="KW-0998">Cell outer membrane</keyword>
<dbReference type="InterPro" id="IPR012899">
    <property type="entry name" value="LTXXQ"/>
</dbReference>
<dbReference type="Gene3D" id="2.170.130.10">
    <property type="entry name" value="TonB-dependent receptor, plug domain"/>
    <property type="match status" value="1"/>
</dbReference>
<organism evidence="3 4">
    <name type="scientific">Algoriphagus oliviformis</name>
    <dbReference type="NCBI Taxonomy" id="2811231"/>
    <lineage>
        <taxon>Bacteria</taxon>
        <taxon>Pseudomonadati</taxon>
        <taxon>Bacteroidota</taxon>
        <taxon>Cytophagia</taxon>
        <taxon>Cytophagales</taxon>
        <taxon>Cyclobacteriaceae</taxon>
        <taxon>Algoriphagus</taxon>
    </lineage>
</organism>
<dbReference type="InterPro" id="IPR039426">
    <property type="entry name" value="TonB-dep_rcpt-like"/>
</dbReference>
<dbReference type="PROSITE" id="PS52016">
    <property type="entry name" value="TONB_DEPENDENT_REC_3"/>
    <property type="match status" value="1"/>
</dbReference>
<comment type="subcellular location">
    <subcellularLocation>
        <location evidence="1">Cell outer membrane</location>
        <topology evidence="1">Multi-pass membrane protein</topology>
    </subcellularLocation>
</comment>
<proteinExistence type="inferred from homology"/>
<accession>A0ABS3BY32</accession>
<evidence type="ECO:0000313" key="4">
    <source>
        <dbReference type="Proteomes" id="UP000664317"/>
    </source>
</evidence>
<evidence type="ECO:0000313" key="3">
    <source>
        <dbReference type="EMBL" id="MBN7809321.1"/>
    </source>
</evidence>
<keyword evidence="1" id="KW-0812">Transmembrane</keyword>
<protein>
    <submittedName>
        <fullName evidence="3">Periplasmic heavy metal sensor</fullName>
    </submittedName>
</protein>
<feature type="chain" id="PRO_5045992045" evidence="2">
    <location>
        <begin position="19"/>
        <end position="238"/>
    </location>
</feature>
<keyword evidence="1" id="KW-1134">Transmembrane beta strand</keyword>
<evidence type="ECO:0000256" key="2">
    <source>
        <dbReference type="SAM" id="SignalP"/>
    </source>
</evidence>
<reference evidence="3 4" key="1">
    <citation type="submission" date="2021-03" db="EMBL/GenBank/DDBJ databases">
        <title>novel species isolated from a fishpond in China.</title>
        <authorList>
            <person name="Lu H."/>
            <person name="Cai Z."/>
        </authorList>
    </citation>
    <scope>NUCLEOTIDE SEQUENCE [LARGE SCALE GENOMIC DNA]</scope>
    <source>
        <strain evidence="3 4">H41</strain>
    </source>
</reference>
<keyword evidence="4" id="KW-1185">Reference proteome</keyword>
<dbReference type="Gene3D" id="1.20.120.1490">
    <property type="match status" value="1"/>
</dbReference>
<dbReference type="InterPro" id="IPR037066">
    <property type="entry name" value="Plug_dom_sf"/>
</dbReference>